<reference evidence="5" key="1">
    <citation type="submission" date="2023-07" db="EMBL/GenBank/DDBJ databases">
        <authorList>
            <person name="Kim M.K."/>
        </authorList>
    </citation>
    <scope>NUCLEOTIDE SEQUENCE</scope>
    <source>
        <strain evidence="5">CA1-15</strain>
    </source>
</reference>
<comment type="caution">
    <text evidence="5">The sequence shown here is derived from an EMBL/GenBank/DDBJ whole genome shotgun (WGS) entry which is preliminary data.</text>
</comment>
<dbReference type="PANTHER" id="PTHR48081:SF30">
    <property type="entry name" value="ACETYL-HYDROLASE LIPR-RELATED"/>
    <property type="match status" value="1"/>
</dbReference>
<dbReference type="InterPro" id="IPR013094">
    <property type="entry name" value="AB_hydrolase_3"/>
</dbReference>
<evidence type="ECO:0000256" key="1">
    <source>
        <dbReference type="ARBA" id="ARBA00010515"/>
    </source>
</evidence>
<evidence type="ECO:0000259" key="4">
    <source>
        <dbReference type="Pfam" id="PF07859"/>
    </source>
</evidence>
<feature type="domain" description="Alpha/beta hydrolase fold-3" evidence="4">
    <location>
        <begin position="111"/>
        <end position="309"/>
    </location>
</feature>
<organism evidence="5 6">
    <name type="scientific">Sphingomonas immobilis</name>
    <dbReference type="NCBI Taxonomy" id="3063997"/>
    <lineage>
        <taxon>Bacteria</taxon>
        <taxon>Pseudomonadati</taxon>
        <taxon>Pseudomonadota</taxon>
        <taxon>Alphaproteobacteria</taxon>
        <taxon>Sphingomonadales</taxon>
        <taxon>Sphingomonadaceae</taxon>
        <taxon>Sphingomonas</taxon>
    </lineage>
</organism>
<dbReference type="Gene3D" id="3.40.50.1820">
    <property type="entry name" value="alpha/beta hydrolase"/>
    <property type="match status" value="1"/>
</dbReference>
<comment type="similarity">
    <text evidence="1">Belongs to the 'GDXG' lipolytic enzyme family.</text>
</comment>
<proteinExistence type="inferred from homology"/>
<dbReference type="EMBL" id="JAUQSZ010000003">
    <property type="protein sequence ID" value="MDO7841821.1"/>
    <property type="molecule type" value="Genomic_DNA"/>
</dbReference>
<evidence type="ECO:0000256" key="2">
    <source>
        <dbReference type="ARBA" id="ARBA00022801"/>
    </source>
</evidence>
<dbReference type="PANTHER" id="PTHR48081">
    <property type="entry name" value="AB HYDROLASE SUPERFAMILY PROTEIN C4A8.06C"/>
    <property type="match status" value="1"/>
</dbReference>
<evidence type="ECO:0000313" key="6">
    <source>
        <dbReference type="Proteomes" id="UP001176468"/>
    </source>
</evidence>
<keyword evidence="6" id="KW-1185">Reference proteome</keyword>
<keyword evidence="3" id="KW-0732">Signal</keyword>
<dbReference type="Proteomes" id="UP001176468">
    <property type="component" value="Unassembled WGS sequence"/>
</dbReference>
<evidence type="ECO:0000313" key="5">
    <source>
        <dbReference type="EMBL" id="MDO7841821.1"/>
    </source>
</evidence>
<protein>
    <submittedName>
        <fullName evidence="5">Alpha/beta hydrolase fold domain-containing protein</fullName>
    </submittedName>
</protein>
<dbReference type="RefSeq" id="WP_304560281.1">
    <property type="nucleotide sequence ID" value="NZ_JAUQSZ010000003.1"/>
</dbReference>
<dbReference type="GO" id="GO:0016787">
    <property type="term" value="F:hydrolase activity"/>
    <property type="evidence" value="ECO:0007669"/>
    <property type="project" value="UniProtKB-KW"/>
</dbReference>
<dbReference type="InterPro" id="IPR029058">
    <property type="entry name" value="AB_hydrolase_fold"/>
</dbReference>
<keyword evidence="2 5" id="KW-0378">Hydrolase</keyword>
<sequence length="338" mass="35415">MMLAVAASCVAFSATSAQVAVPGFSLPPSNQLSPEAVAILKRMDAAAAPADIAGNIPKQRAFYQRFNDDRLGEMQRRFKTIVHHETIGGVGVDVVEPAEGISPANRGRVLINAHGGAFLWGAGSGALVEAIPIAAVMRVRVVTIDYRLAPDHHFPAASQDMSSVYRVLLKTYRAEAIGLYGCSAGGALVAQTTASLQGEGLPRPGAIGTFCSTGAPYTGDSLLLSGPLTGAAPVTTPPVSPYLTGVPLTDARAYALLSDDATRAMPPTLLLAGSRDFAASALTLAHRRLAAAGVPSELYLFDGLPHAFFMWPDMPESMEAFRLIAGFFDRHLAAGDKK</sequence>
<feature type="chain" id="PRO_5046903207" evidence="3">
    <location>
        <begin position="20"/>
        <end position="338"/>
    </location>
</feature>
<evidence type="ECO:0000256" key="3">
    <source>
        <dbReference type="SAM" id="SignalP"/>
    </source>
</evidence>
<dbReference type="Pfam" id="PF07859">
    <property type="entry name" value="Abhydrolase_3"/>
    <property type="match status" value="1"/>
</dbReference>
<gene>
    <name evidence="5" type="ORF">Q5H94_05745</name>
</gene>
<dbReference type="SUPFAM" id="SSF53474">
    <property type="entry name" value="alpha/beta-Hydrolases"/>
    <property type="match status" value="1"/>
</dbReference>
<name>A0ABT8ZYH3_9SPHN</name>
<accession>A0ABT8ZYH3</accession>
<dbReference type="InterPro" id="IPR050300">
    <property type="entry name" value="GDXG_lipolytic_enzyme"/>
</dbReference>
<feature type="signal peptide" evidence="3">
    <location>
        <begin position="1"/>
        <end position="19"/>
    </location>
</feature>